<sequence length="507" mass="56424">MEKLVEQLVAFPSSMDLSEAELSKQCNALLVNCLNKVSASNLASNVNGTNLLDLLNPARNSLSYIFVLAAKFDVGGRNALEVNWQYITSFLESFDPRQIKHAQREFRRVADAFCKHAAEIDRPILAVKPLKKAILHSNPSHFSFMHTLFTRLCLQAKCYRDALPVLEVDVFDFPASKSIKLDDVGGKGFEVGYRDVLEFYLYGGMLYAGVKKWRRALDYLSHTDFNEAIAAPGSACSIIQVEAYKKFVLIGLLLDGKVQFASCIQVPCRGLADCSKEPPALPKSTSIFSVRAYKALAKPYDSFAQVFKSGDAAQFRQEVELTSEQFRLDGNSGLAAQCMEAFRRMRIIALRDTYVTLGVHDIARKKFDATGRGGDVGSKEETERLILGMIERDEISASLSQSASDPALSQTTVHFDSNPIEEFRNLQALEEQIQRIVTLNKQVKQMDKNLGLTREYIQYALKQSKSAGGGNPSGGLMTMDSDMMELDYAPGWGDEDPEEAMMPDFED</sequence>
<reference evidence="4 5" key="1">
    <citation type="submission" date="2019-09" db="EMBL/GenBank/DDBJ databases">
        <title>Draft genome of the ectomycorrhizal ascomycete Sphaerosporella brunnea.</title>
        <authorList>
            <consortium name="DOE Joint Genome Institute"/>
            <person name="Benucci G.M."/>
            <person name="Marozzi G."/>
            <person name="Antonielli L."/>
            <person name="Sanchez S."/>
            <person name="Marco P."/>
            <person name="Wang X."/>
            <person name="Falini L.B."/>
            <person name="Barry K."/>
            <person name="Haridas S."/>
            <person name="Lipzen A."/>
            <person name="Labutti K."/>
            <person name="Grigoriev I.V."/>
            <person name="Murat C."/>
            <person name="Martin F."/>
            <person name="Albertini E."/>
            <person name="Donnini D."/>
            <person name="Bonito G."/>
        </authorList>
    </citation>
    <scope>NUCLEOTIDE SEQUENCE [LARGE SCALE GENOMIC DNA]</scope>
    <source>
        <strain evidence="4 5">Sb_GMNB300</strain>
    </source>
</reference>
<dbReference type="InterPro" id="IPR050756">
    <property type="entry name" value="CSN3"/>
</dbReference>
<protein>
    <recommendedName>
        <fullName evidence="3">COP9 signalosome complex subunit 3 N-terminal helical repeats domain-containing protein</fullName>
    </recommendedName>
</protein>
<dbReference type="Pfam" id="PF22788">
    <property type="entry name" value="COP9_hel_rpt"/>
    <property type="match status" value="1"/>
</dbReference>
<feature type="domain" description="COP9 signalosome complex subunit 3 N-terminal helical repeats" evidence="3">
    <location>
        <begin position="40"/>
        <end position="259"/>
    </location>
</feature>
<dbReference type="PANTHER" id="PTHR10758">
    <property type="entry name" value="26S PROTEASOME NON-ATPASE REGULATORY SUBUNIT 3/COP9 SIGNALOSOME COMPLEX SUBUNIT 3"/>
    <property type="match status" value="1"/>
</dbReference>
<dbReference type="OrthoDB" id="29061at2759"/>
<keyword evidence="1" id="KW-0963">Cytoplasm</keyword>
<dbReference type="EMBL" id="VXIS01000139">
    <property type="protein sequence ID" value="KAA8901942.1"/>
    <property type="molecule type" value="Genomic_DNA"/>
</dbReference>
<dbReference type="InParanoid" id="A0A5J5ERY6"/>
<organism evidence="4 5">
    <name type="scientific">Sphaerosporella brunnea</name>
    <dbReference type="NCBI Taxonomy" id="1250544"/>
    <lineage>
        <taxon>Eukaryota</taxon>
        <taxon>Fungi</taxon>
        <taxon>Dikarya</taxon>
        <taxon>Ascomycota</taxon>
        <taxon>Pezizomycotina</taxon>
        <taxon>Pezizomycetes</taxon>
        <taxon>Pezizales</taxon>
        <taxon>Pyronemataceae</taxon>
        <taxon>Sphaerosporella</taxon>
    </lineage>
</organism>
<evidence type="ECO:0000256" key="1">
    <source>
        <dbReference type="ARBA" id="ARBA00022490"/>
    </source>
</evidence>
<name>A0A5J5ERY6_9PEZI</name>
<evidence type="ECO:0000313" key="4">
    <source>
        <dbReference type="EMBL" id="KAA8901942.1"/>
    </source>
</evidence>
<evidence type="ECO:0000259" key="3">
    <source>
        <dbReference type="Pfam" id="PF22788"/>
    </source>
</evidence>
<gene>
    <name evidence="4" type="ORF">FN846DRAFT_987381</name>
</gene>
<dbReference type="GO" id="GO:0008180">
    <property type="term" value="C:COP9 signalosome"/>
    <property type="evidence" value="ECO:0007669"/>
    <property type="project" value="TreeGrafter"/>
</dbReference>
<evidence type="ECO:0000256" key="2">
    <source>
        <dbReference type="SAM" id="MobiDB-lite"/>
    </source>
</evidence>
<accession>A0A5J5ERY6</accession>
<feature type="compositionally biased region" description="Acidic residues" evidence="2">
    <location>
        <begin position="493"/>
        <end position="507"/>
    </location>
</feature>
<keyword evidence="5" id="KW-1185">Reference proteome</keyword>
<evidence type="ECO:0000313" key="5">
    <source>
        <dbReference type="Proteomes" id="UP000326924"/>
    </source>
</evidence>
<dbReference type="GO" id="GO:0006511">
    <property type="term" value="P:ubiquitin-dependent protein catabolic process"/>
    <property type="evidence" value="ECO:0007669"/>
    <property type="project" value="TreeGrafter"/>
</dbReference>
<dbReference type="PANTHER" id="PTHR10758:SF1">
    <property type="entry name" value="COP9 SIGNALOSOME COMPLEX SUBUNIT 3"/>
    <property type="match status" value="1"/>
</dbReference>
<dbReference type="InterPro" id="IPR055089">
    <property type="entry name" value="COP9_N"/>
</dbReference>
<dbReference type="Proteomes" id="UP000326924">
    <property type="component" value="Unassembled WGS sequence"/>
</dbReference>
<dbReference type="AlphaFoldDB" id="A0A5J5ERY6"/>
<comment type="caution">
    <text evidence="4">The sequence shown here is derived from an EMBL/GenBank/DDBJ whole genome shotgun (WGS) entry which is preliminary data.</text>
</comment>
<proteinExistence type="predicted"/>
<feature type="region of interest" description="Disordered" evidence="2">
    <location>
        <begin position="486"/>
        <end position="507"/>
    </location>
</feature>